<dbReference type="Proteomes" id="UP000645828">
    <property type="component" value="Unassembled WGS sequence"/>
</dbReference>
<keyword evidence="3" id="KW-1185">Reference proteome</keyword>
<gene>
    <name evidence="2" type="ORF">NYPRO_LOCUS17194</name>
</gene>
<feature type="domain" description="Metaxin glutathione S-transferase" evidence="1">
    <location>
        <begin position="86"/>
        <end position="124"/>
    </location>
</feature>
<organism evidence="2 3">
    <name type="scientific">Nyctereutes procyonoides</name>
    <name type="common">Raccoon dog</name>
    <name type="synonym">Canis procyonoides</name>
    <dbReference type="NCBI Taxonomy" id="34880"/>
    <lineage>
        <taxon>Eukaryota</taxon>
        <taxon>Metazoa</taxon>
        <taxon>Chordata</taxon>
        <taxon>Craniata</taxon>
        <taxon>Vertebrata</taxon>
        <taxon>Euteleostomi</taxon>
        <taxon>Mammalia</taxon>
        <taxon>Eutheria</taxon>
        <taxon>Laurasiatheria</taxon>
        <taxon>Carnivora</taxon>
        <taxon>Caniformia</taxon>
        <taxon>Canidae</taxon>
        <taxon>Nyctereutes</taxon>
    </lineage>
</organism>
<name>A0A811Z6H1_NYCPR</name>
<dbReference type="PANTHER" id="PTHR12289:SF30">
    <property type="entry name" value="METAXIN-3"/>
    <property type="match status" value="1"/>
</dbReference>
<accession>A0A811Z6H1</accession>
<comment type="caution">
    <text evidence="2">The sequence shown here is derived from an EMBL/GenBank/DDBJ whole genome shotgun (WGS) entry which is preliminary data.</text>
</comment>
<evidence type="ECO:0000313" key="3">
    <source>
        <dbReference type="Proteomes" id="UP000645828"/>
    </source>
</evidence>
<protein>
    <submittedName>
        <fullName evidence="2">(raccoon dog) hypothetical protein</fullName>
    </submittedName>
</protein>
<dbReference type="PANTHER" id="PTHR12289">
    <property type="entry name" value="METAXIN RELATED"/>
    <property type="match status" value="1"/>
</dbReference>
<sequence>MVAALELSCWGSGGRLPLYTVVGTNMISQLTKTLNFLRTSDYEFLAKQGADTLAYIAQILYCDKIIGFASRIPFLFGLILPGRIHARGCLSLLANRLGTRPFSFGDMPTLDACVFGFPAPLNKVHFSKVCLCRFCEDILNSYFRSG</sequence>
<proteinExistence type="predicted"/>
<evidence type="ECO:0000313" key="2">
    <source>
        <dbReference type="EMBL" id="CAD7684401.1"/>
    </source>
</evidence>
<dbReference type="EMBL" id="CAJHUB010000757">
    <property type="protein sequence ID" value="CAD7684401.1"/>
    <property type="molecule type" value="Genomic_DNA"/>
</dbReference>
<dbReference type="InterPro" id="IPR050931">
    <property type="entry name" value="Mito_Protein_Transport_Metaxin"/>
</dbReference>
<dbReference type="AlphaFoldDB" id="A0A811Z6H1"/>
<dbReference type="Pfam" id="PF17171">
    <property type="entry name" value="GST_C_6"/>
    <property type="match status" value="1"/>
</dbReference>
<dbReference type="GO" id="GO:0001401">
    <property type="term" value="C:SAM complex"/>
    <property type="evidence" value="ECO:0007669"/>
    <property type="project" value="TreeGrafter"/>
</dbReference>
<evidence type="ECO:0000259" key="1">
    <source>
        <dbReference type="Pfam" id="PF17171"/>
    </source>
</evidence>
<dbReference type="GO" id="GO:0007005">
    <property type="term" value="P:mitochondrion organization"/>
    <property type="evidence" value="ECO:0007669"/>
    <property type="project" value="TreeGrafter"/>
</dbReference>
<dbReference type="InterPro" id="IPR033468">
    <property type="entry name" value="Metaxin_GST"/>
</dbReference>
<reference evidence="2" key="1">
    <citation type="submission" date="2020-12" db="EMBL/GenBank/DDBJ databases">
        <authorList>
            <consortium name="Molecular Ecology Group"/>
        </authorList>
    </citation>
    <scope>NUCLEOTIDE SEQUENCE</scope>
    <source>
        <strain evidence="2">TBG_1078</strain>
    </source>
</reference>